<protein>
    <submittedName>
        <fullName evidence="1">DUF3833 domain-containing protein</fullName>
    </submittedName>
</protein>
<sequence>MPLTLTACSHTPVSQYASLEPKFDLFEYFAGNTQAWGQFQNRSGELVRRFTVDITGTVSRTEDGLPQLILDERFVYDDGERQTRIWTIVETAPNQYLGQAGDVIGFARGESAGPALNWQYTLDLPYQDSTIHVQFDDWMYLQDATTLINRAEVTKWGFKVGEVTLFFRKGGSA</sequence>
<keyword evidence="2" id="KW-1185">Reference proteome</keyword>
<reference evidence="1 2" key="1">
    <citation type="journal article" date="2018" name="Environ. Microbiol.">
        <title>Genomes of ubiquitous marine and hypersaline Hydrogenovibrio, Thiomicrorhabdus and Thiomicrospira spp. encode a diversity of mechanisms to sustain chemolithoautotrophy in heterogeneous environments.</title>
        <authorList>
            <person name="Scott K.M."/>
            <person name="Williams J."/>
            <person name="Porter C.M.B."/>
            <person name="Russel S."/>
            <person name="Harmer T.L."/>
            <person name="Paul J.H."/>
            <person name="Antonen K.M."/>
            <person name="Bridges M.K."/>
            <person name="Camper G.J."/>
            <person name="Campla C.K."/>
            <person name="Casella L.G."/>
            <person name="Chase E."/>
            <person name="Conrad J.W."/>
            <person name="Cruz M.C."/>
            <person name="Dunlap D.S."/>
            <person name="Duran L."/>
            <person name="Fahsbender E.M."/>
            <person name="Goldsmith D.B."/>
            <person name="Keeley R.F."/>
            <person name="Kondoff M.R."/>
            <person name="Kussy B.I."/>
            <person name="Lane M.K."/>
            <person name="Lawler S."/>
            <person name="Leigh B.A."/>
            <person name="Lewis C."/>
            <person name="Lostal L.M."/>
            <person name="Marking D."/>
            <person name="Mancera P.A."/>
            <person name="McClenthan E.C."/>
            <person name="McIntyre E.A."/>
            <person name="Mine J.A."/>
            <person name="Modi S."/>
            <person name="Moore B.D."/>
            <person name="Morgan W.A."/>
            <person name="Nelson K.M."/>
            <person name="Nguyen K.N."/>
            <person name="Ogburn N."/>
            <person name="Parrino D.G."/>
            <person name="Pedapudi A.D."/>
            <person name="Pelham R.P."/>
            <person name="Preece A.M."/>
            <person name="Rampersad E.A."/>
            <person name="Richardson J.C."/>
            <person name="Rodgers C.M."/>
            <person name="Schaffer B.L."/>
            <person name="Sheridan N.E."/>
            <person name="Solone M.R."/>
            <person name="Staley Z.R."/>
            <person name="Tabuchi M."/>
            <person name="Waide R.J."/>
            <person name="Wanjugi P.W."/>
            <person name="Young S."/>
            <person name="Clum A."/>
            <person name="Daum C."/>
            <person name="Huntemann M."/>
            <person name="Ivanova N."/>
            <person name="Kyrpides N."/>
            <person name="Mikhailova N."/>
            <person name="Palaniappan K."/>
            <person name="Pillay M."/>
            <person name="Reddy T.B.K."/>
            <person name="Shapiro N."/>
            <person name="Stamatis D."/>
            <person name="Varghese N."/>
            <person name="Woyke T."/>
            <person name="Boden R."/>
            <person name="Freyermuth S.K."/>
            <person name="Kerfeld C.A."/>
        </authorList>
    </citation>
    <scope>NUCLEOTIDE SEQUENCE [LARGE SCALE GENOMIC DNA]</scope>
    <source>
        <strain evidence="1 2">JR-2</strain>
    </source>
</reference>
<dbReference type="InterPro" id="IPR024409">
    <property type="entry name" value="DUF3833"/>
</dbReference>
<dbReference type="Pfam" id="PF12915">
    <property type="entry name" value="DUF3833"/>
    <property type="match status" value="1"/>
</dbReference>
<evidence type="ECO:0000313" key="2">
    <source>
        <dbReference type="Proteomes" id="UP000285478"/>
    </source>
</evidence>
<evidence type="ECO:0000313" key="1">
    <source>
        <dbReference type="EMBL" id="QAB16527.1"/>
    </source>
</evidence>
<organism evidence="1 2">
    <name type="scientific">Hydrogenovibrio thermophilus</name>
    <dbReference type="NCBI Taxonomy" id="265883"/>
    <lineage>
        <taxon>Bacteria</taxon>
        <taxon>Pseudomonadati</taxon>
        <taxon>Pseudomonadota</taxon>
        <taxon>Gammaproteobacteria</taxon>
        <taxon>Thiotrichales</taxon>
        <taxon>Piscirickettsiaceae</taxon>
        <taxon>Hydrogenovibrio</taxon>
    </lineage>
</organism>
<dbReference type="EMBL" id="CP035033">
    <property type="protein sequence ID" value="QAB16527.1"/>
    <property type="molecule type" value="Genomic_DNA"/>
</dbReference>
<gene>
    <name evidence="1" type="ORF">EPV75_11670</name>
</gene>
<name>A0A410H6J7_9GAMM</name>
<dbReference type="Proteomes" id="UP000285478">
    <property type="component" value="Chromosome"/>
</dbReference>
<accession>A0A410H6J7</accession>
<proteinExistence type="predicted"/>
<dbReference type="KEGG" id="htr:EPV75_11670"/>
<dbReference type="AlphaFoldDB" id="A0A410H6J7"/>